<reference evidence="1 2" key="1">
    <citation type="journal article" date="2013" name="Genome Announc.">
        <title>Genome Sequence of Campylobacter showae UNSWCD, Isolated from a Patient with Crohn's Disease.</title>
        <authorList>
            <person name="Tay A.P."/>
            <person name="Kaakoush N.O."/>
            <person name="Deshpande N.P."/>
            <person name="Chen Z."/>
            <person name="Mitchell H."/>
            <person name="Wilkins M.R."/>
        </authorList>
    </citation>
    <scope>NUCLEOTIDE SEQUENCE [LARGE SCALE GENOMIC DNA]</scope>
    <source>
        <strain evidence="1 2">CSUNSWCD</strain>
    </source>
</reference>
<name>M5IPE5_9BACT</name>
<organism evidence="1 2">
    <name type="scientific">Campylobacter showae CSUNSWCD</name>
    <dbReference type="NCBI Taxonomy" id="1244083"/>
    <lineage>
        <taxon>Bacteria</taxon>
        <taxon>Pseudomonadati</taxon>
        <taxon>Campylobacterota</taxon>
        <taxon>Epsilonproteobacteria</taxon>
        <taxon>Campylobacterales</taxon>
        <taxon>Campylobacteraceae</taxon>
        <taxon>Campylobacter</taxon>
    </lineage>
</organism>
<proteinExistence type="predicted"/>
<dbReference type="PATRIC" id="fig|1244083.3.peg.1635"/>
<dbReference type="STRING" id="1244083.CSUNSWCD_2385"/>
<dbReference type="AlphaFoldDB" id="M5IPE5"/>
<comment type="caution">
    <text evidence="1">The sequence shown here is derived from an EMBL/GenBank/DDBJ whole genome shotgun (WGS) entry which is preliminary data.</text>
</comment>
<dbReference type="Proteomes" id="UP000011939">
    <property type="component" value="Unassembled WGS sequence"/>
</dbReference>
<gene>
    <name evidence="1" type="ORF">CSUNSWCD_2385</name>
</gene>
<dbReference type="EMBL" id="AMZQ01000009">
    <property type="protein sequence ID" value="EKU10889.1"/>
    <property type="molecule type" value="Genomic_DNA"/>
</dbReference>
<evidence type="ECO:0000313" key="1">
    <source>
        <dbReference type="EMBL" id="EKU10889.1"/>
    </source>
</evidence>
<evidence type="ECO:0000313" key="2">
    <source>
        <dbReference type="Proteomes" id="UP000011939"/>
    </source>
</evidence>
<protein>
    <submittedName>
        <fullName evidence="1">Uncharacterized protein</fullName>
    </submittedName>
</protein>
<sequence>MPSARSILLQNSKNRLAILRLIVLHLNLKSICKFRFQI</sequence>
<accession>M5IPE5</accession>